<organism evidence="1 2">
    <name type="scientific">Trichodelitschia bisporula</name>
    <dbReference type="NCBI Taxonomy" id="703511"/>
    <lineage>
        <taxon>Eukaryota</taxon>
        <taxon>Fungi</taxon>
        <taxon>Dikarya</taxon>
        <taxon>Ascomycota</taxon>
        <taxon>Pezizomycotina</taxon>
        <taxon>Dothideomycetes</taxon>
        <taxon>Dothideomycetes incertae sedis</taxon>
        <taxon>Phaeotrichales</taxon>
        <taxon>Phaeotrichaceae</taxon>
        <taxon>Trichodelitschia</taxon>
    </lineage>
</organism>
<dbReference type="AlphaFoldDB" id="A0A6G1HZQ6"/>
<evidence type="ECO:0000313" key="2">
    <source>
        <dbReference type="Proteomes" id="UP000799640"/>
    </source>
</evidence>
<proteinExistence type="predicted"/>
<sequence length="164" mass="18556">MIGLLRIYNPSHASGFSPEANSSFEPETTLYRAAGEQPEANRLHCTWTHSCKTLSPCSGQHVDWHLRDERIHTCHTGCTHGNAGKNRLVMYMPGRLVPVTADDSRLRNVPWRYARNSNCSFWEVSNEQEGRRNVSWKGDGVKFRDLSDAFRVRGGAATRLARRG</sequence>
<gene>
    <name evidence="1" type="ORF">EJ06DRAFT_529633</name>
</gene>
<protein>
    <submittedName>
        <fullName evidence="1">Uncharacterized protein</fullName>
    </submittedName>
</protein>
<name>A0A6G1HZQ6_9PEZI</name>
<evidence type="ECO:0000313" key="1">
    <source>
        <dbReference type="EMBL" id="KAF2401528.1"/>
    </source>
</evidence>
<dbReference type="EMBL" id="ML996693">
    <property type="protein sequence ID" value="KAF2401528.1"/>
    <property type="molecule type" value="Genomic_DNA"/>
</dbReference>
<accession>A0A6G1HZQ6</accession>
<keyword evidence="2" id="KW-1185">Reference proteome</keyword>
<dbReference type="Proteomes" id="UP000799640">
    <property type="component" value="Unassembled WGS sequence"/>
</dbReference>
<reference evidence="1" key="1">
    <citation type="journal article" date="2020" name="Stud. Mycol.">
        <title>101 Dothideomycetes genomes: a test case for predicting lifestyles and emergence of pathogens.</title>
        <authorList>
            <person name="Haridas S."/>
            <person name="Albert R."/>
            <person name="Binder M."/>
            <person name="Bloem J."/>
            <person name="Labutti K."/>
            <person name="Salamov A."/>
            <person name="Andreopoulos B."/>
            <person name="Baker S."/>
            <person name="Barry K."/>
            <person name="Bills G."/>
            <person name="Bluhm B."/>
            <person name="Cannon C."/>
            <person name="Castanera R."/>
            <person name="Culley D."/>
            <person name="Daum C."/>
            <person name="Ezra D."/>
            <person name="Gonzalez J."/>
            <person name="Henrissat B."/>
            <person name="Kuo A."/>
            <person name="Liang C."/>
            <person name="Lipzen A."/>
            <person name="Lutzoni F."/>
            <person name="Magnuson J."/>
            <person name="Mondo S."/>
            <person name="Nolan M."/>
            <person name="Ohm R."/>
            <person name="Pangilinan J."/>
            <person name="Park H.-J."/>
            <person name="Ramirez L."/>
            <person name="Alfaro M."/>
            <person name="Sun H."/>
            <person name="Tritt A."/>
            <person name="Yoshinaga Y."/>
            <person name="Zwiers L.-H."/>
            <person name="Turgeon B."/>
            <person name="Goodwin S."/>
            <person name="Spatafora J."/>
            <person name="Crous P."/>
            <person name="Grigoriev I."/>
        </authorList>
    </citation>
    <scope>NUCLEOTIDE SEQUENCE</scope>
    <source>
        <strain evidence="1">CBS 262.69</strain>
    </source>
</reference>